<evidence type="ECO:0000256" key="1">
    <source>
        <dbReference type="SAM" id="MobiDB-lite"/>
    </source>
</evidence>
<feature type="compositionally biased region" description="Basic and acidic residues" evidence="1">
    <location>
        <begin position="8"/>
        <end position="25"/>
    </location>
</feature>
<proteinExistence type="predicted"/>
<evidence type="ECO:0000313" key="3">
    <source>
        <dbReference type="Proteomes" id="UP000187526"/>
    </source>
</evidence>
<dbReference type="AlphaFoldDB" id="A0A1R1I2M8"/>
<feature type="compositionally biased region" description="Low complexity" evidence="1">
    <location>
        <begin position="42"/>
        <end position="61"/>
    </location>
</feature>
<evidence type="ECO:0000313" key="2">
    <source>
        <dbReference type="EMBL" id="OMG52947.1"/>
    </source>
</evidence>
<sequence length="61" mass="6535">MAKPNYQFEKRQRDLAKKSKQEEKRRQKLAGKASEDSGADVASPPAEAASAMPSGAASSEL</sequence>
<dbReference type="STRING" id="418702.BJN45_11900"/>
<dbReference type="Proteomes" id="UP000187526">
    <property type="component" value="Unassembled WGS sequence"/>
</dbReference>
<protein>
    <submittedName>
        <fullName evidence="2">Uncharacterized protein</fullName>
    </submittedName>
</protein>
<gene>
    <name evidence="2" type="ORF">BJN45_11900</name>
</gene>
<dbReference type="EMBL" id="MTHD01000004">
    <property type="protein sequence ID" value="OMG52947.1"/>
    <property type="molecule type" value="Genomic_DNA"/>
</dbReference>
<comment type="caution">
    <text evidence="2">The sequence shown here is derived from an EMBL/GenBank/DDBJ whole genome shotgun (WGS) entry which is preliminary data.</text>
</comment>
<organism evidence="2 3">
    <name type="scientific">Azonexus hydrophilus</name>
    <dbReference type="NCBI Taxonomy" id="418702"/>
    <lineage>
        <taxon>Bacteria</taxon>
        <taxon>Pseudomonadati</taxon>
        <taxon>Pseudomonadota</taxon>
        <taxon>Betaproteobacteria</taxon>
        <taxon>Rhodocyclales</taxon>
        <taxon>Azonexaceae</taxon>
        <taxon>Azonexus</taxon>
    </lineage>
</organism>
<reference evidence="2 3" key="1">
    <citation type="submission" date="2016-10" db="EMBL/GenBank/DDBJ databases">
        <title>Alkaliphiles isolated from bioreactors.</title>
        <authorList>
            <person name="Salah Z."/>
            <person name="Rout S.P."/>
            <person name="Humphreys P.N."/>
        </authorList>
    </citation>
    <scope>NUCLEOTIDE SEQUENCE [LARGE SCALE GENOMIC DNA]</scope>
    <source>
        <strain evidence="2 3">ZS02</strain>
    </source>
</reference>
<accession>A0A1R1I2M8</accession>
<dbReference type="RefSeq" id="WP_076095514.1">
    <property type="nucleotide sequence ID" value="NZ_MTHD01000004.1"/>
</dbReference>
<name>A0A1R1I2M8_9RHOO</name>
<keyword evidence="3" id="KW-1185">Reference proteome</keyword>
<feature type="region of interest" description="Disordered" evidence="1">
    <location>
        <begin position="1"/>
        <end position="61"/>
    </location>
</feature>